<feature type="compositionally biased region" description="Polar residues" evidence="7">
    <location>
        <begin position="144"/>
        <end position="156"/>
    </location>
</feature>
<feature type="region of interest" description="Disordered" evidence="7">
    <location>
        <begin position="649"/>
        <end position="760"/>
    </location>
</feature>
<evidence type="ECO:0000259" key="8">
    <source>
        <dbReference type="PROSITE" id="PS52027"/>
    </source>
</evidence>
<feature type="compositionally biased region" description="Low complexity" evidence="7">
    <location>
        <begin position="804"/>
        <end position="870"/>
    </location>
</feature>
<feature type="compositionally biased region" description="Low complexity" evidence="7">
    <location>
        <begin position="681"/>
        <end position="702"/>
    </location>
</feature>
<evidence type="ECO:0000256" key="2">
    <source>
        <dbReference type="ARBA" id="ARBA00022723"/>
    </source>
</evidence>
<dbReference type="Gene3D" id="3.30.160.60">
    <property type="entry name" value="Classic Zinc Finger"/>
    <property type="match status" value="1"/>
</dbReference>
<feature type="compositionally biased region" description="Low complexity" evidence="7">
    <location>
        <begin position="786"/>
        <end position="796"/>
    </location>
</feature>
<dbReference type="PANTHER" id="PTHR14649">
    <property type="entry name" value="ZINC FINGER C2HC DOMAIN-CONTAINING PROTEIN 1C"/>
    <property type="match status" value="1"/>
</dbReference>
<feature type="compositionally biased region" description="Polar residues" evidence="7">
    <location>
        <begin position="266"/>
        <end position="278"/>
    </location>
</feature>
<name>A0A0Q9W3H5_DROVI</name>
<feature type="compositionally biased region" description="Low complexity" evidence="7">
    <location>
        <begin position="715"/>
        <end position="726"/>
    </location>
</feature>
<evidence type="ECO:0000256" key="7">
    <source>
        <dbReference type="SAM" id="MobiDB-lite"/>
    </source>
</evidence>
<comment type="similarity">
    <text evidence="1">Belongs to the ZC2HC1 family.</text>
</comment>
<feature type="compositionally biased region" description="Basic and acidic residues" evidence="7">
    <location>
        <begin position="331"/>
        <end position="341"/>
    </location>
</feature>
<feature type="region of interest" description="Disordered" evidence="7">
    <location>
        <begin position="225"/>
        <end position="341"/>
    </location>
</feature>
<keyword evidence="3 6" id="KW-0863">Zinc-finger</keyword>
<feature type="compositionally biased region" description="Polar residues" evidence="7">
    <location>
        <begin position="457"/>
        <end position="486"/>
    </location>
</feature>
<feature type="compositionally biased region" description="Basic residues" evidence="7">
    <location>
        <begin position="1"/>
        <end position="14"/>
    </location>
</feature>
<feature type="region of interest" description="Disordered" evidence="7">
    <location>
        <begin position="369"/>
        <end position="413"/>
    </location>
</feature>
<feature type="compositionally biased region" description="Polar residues" evidence="7">
    <location>
        <begin position="118"/>
        <end position="130"/>
    </location>
</feature>
<evidence type="ECO:0000256" key="3">
    <source>
        <dbReference type="ARBA" id="ARBA00022771"/>
    </source>
</evidence>
<gene>
    <name evidence="9" type="primary">Dvir\GJ20718</name>
    <name evidence="9" type="ORF">Dvir_GJ20718</name>
</gene>
<feature type="compositionally biased region" description="Polar residues" evidence="7">
    <location>
        <begin position="727"/>
        <end position="760"/>
    </location>
</feature>
<keyword evidence="5" id="KW-0175">Coiled coil</keyword>
<feature type="compositionally biased region" description="Low complexity" evidence="7">
    <location>
        <begin position="433"/>
        <end position="456"/>
    </location>
</feature>
<keyword evidence="2" id="KW-0479">Metal-binding</keyword>
<feature type="region of interest" description="Disordered" evidence="7">
    <location>
        <begin position="1"/>
        <end position="26"/>
    </location>
</feature>
<feature type="region of interest" description="Disordered" evidence="7">
    <location>
        <begin position="51"/>
        <end position="178"/>
    </location>
</feature>
<dbReference type="EMBL" id="CH940648">
    <property type="protein sequence ID" value="KRF79544.1"/>
    <property type="molecule type" value="Genomic_DNA"/>
</dbReference>
<feature type="compositionally biased region" description="Basic and acidic residues" evidence="7">
    <location>
        <begin position="377"/>
        <end position="387"/>
    </location>
</feature>
<evidence type="ECO:0000256" key="6">
    <source>
        <dbReference type="PROSITE-ProRule" id="PRU01371"/>
    </source>
</evidence>
<dbReference type="Pfam" id="PF13913">
    <property type="entry name" value="zf-C2HC_2"/>
    <property type="match status" value="2"/>
</dbReference>
<keyword evidence="10" id="KW-1185">Reference proteome</keyword>
<feature type="compositionally biased region" description="Basic and acidic residues" evidence="7">
    <location>
        <begin position="508"/>
        <end position="521"/>
    </location>
</feature>
<dbReference type="PROSITE" id="PS52027">
    <property type="entry name" value="ZF_C2HC_C3H"/>
    <property type="match status" value="1"/>
</dbReference>
<evidence type="ECO:0000313" key="9">
    <source>
        <dbReference type="EMBL" id="KRF79544.1"/>
    </source>
</evidence>
<sequence>MSKKMWHKIFKSKAQKQQQQLNKINKRHSRGIYEEYQQLNELLNGEKSPVSRFCSENENENGNNNSNSNNNCSSGSGNINVFEQQPQQSSFNSAALSEAQQQQQPLPQQQQQSQHLSTFSRVRNTFSLRRNNNNNNNSSSSNNKKQTPNAKSTTMESDGADDDKEPVGPPPGPLTTGMSETILEQGAISTDLTPCPNCSRTFNLNALRKHVVVCEKMTTKKRKIFDSSRQRREGTSLSTYVLPKNFGLPNAEKAPGVHTPPAASREASTMSSGSQPQEASPLPTRRKGKADTARASLRKGAGATAAAAEHPAAAAPAAPAAAAPPRSITKRLKDSASDRCPHCERSFNPKAYDRHVEWCKEKAIQANIKSNSTTETNKAKERMEARKQYRPPNLKTKRSINRDKYSGAQEEQYEIEMVSPKQNLMSLSSMTTSVQSVKSDSNVSSSGGSYKSPQASCGSYKTTPNSSGSYKTPPNSNSSYKTPLTSSDEKLQRQQSNASTSSSTNNCHVEKSQKSLESESQKREIFISIETEPNAQGRSPISPDSLRHMVGNAQTPIDVLHIENGNEPEHAKFSKISDNEDQVDAELADETGHSRYKKRLSSTASAAAISPAPNVEANNAKNVIEKMRNDFKQLGEEVGASVRRDIMQRQEHAQQKQQMQAQQDLKVMTPSPSGDSDELSSLDGYPMSSSQSSRRGASSKLSNDSAYGSSNSPYSLSRQRSSELQSNDNTPRTQSQLRPHTASGALSMSGKQSMMDASTQAASNYGTLKARQRMFAGNGLGGDTGDGNVEYSSSSSEHSLPVTVAQQPQQQQQQNTNYNYQQQQQQQQHQQQSQAQVAYNNNSNNNNNNNSYELNAKNLNNNNNNGVSVNLTPTTSQLSLHSNTSNVSSGMSSSMKMSKFCHECGAKFVIEHAKFCMDCGVRRVVL</sequence>
<feature type="compositionally biased region" description="Low complexity" evidence="7">
    <location>
        <begin position="301"/>
        <end position="325"/>
    </location>
</feature>
<dbReference type="InterPro" id="IPR049899">
    <property type="entry name" value="Znf_C2HC_C3H"/>
</dbReference>
<feature type="compositionally biased region" description="Low complexity" evidence="7">
    <location>
        <begin position="54"/>
        <end position="78"/>
    </location>
</feature>
<feature type="compositionally biased region" description="Low complexity" evidence="7">
    <location>
        <begin position="496"/>
        <end position="506"/>
    </location>
</feature>
<dbReference type="AlphaFoldDB" id="A0A0Q9W3H5"/>
<evidence type="ECO:0000313" key="10">
    <source>
        <dbReference type="Proteomes" id="UP000008792"/>
    </source>
</evidence>
<accession>A0A0Q9W3H5</accession>
<dbReference type="Proteomes" id="UP000008792">
    <property type="component" value="Unassembled WGS sequence"/>
</dbReference>
<evidence type="ECO:0000256" key="1">
    <source>
        <dbReference type="ARBA" id="ARBA00010843"/>
    </source>
</evidence>
<feature type="compositionally biased region" description="Low complexity" evidence="7">
    <location>
        <begin position="100"/>
        <end position="117"/>
    </location>
</feature>
<feature type="compositionally biased region" description="Polar residues" evidence="7">
    <location>
        <begin position="79"/>
        <end position="99"/>
    </location>
</feature>
<feature type="compositionally biased region" description="Low complexity" evidence="7">
    <location>
        <begin position="131"/>
        <end position="143"/>
    </location>
</feature>
<evidence type="ECO:0000256" key="5">
    <source>
        <dbReference type="ARBA" id="ARBA00023054"/>
    </source>
</evidence>
<feature type="domain" description="C2HC/C3H-type" evidence="8">
    <location>
        <begin position="191"/>
        <end position="220"/>
    </location>
</feature>
<protein>
    <submittedName>
        <fullName evidence="9">Uncharacterized protein, isoform H</fullName>
    </submittedName>
</protein>
<dbReference type="PANTHER" id="PTHR14649:SF1">
    <property type="entry name" value="ZINC FINGER C2HC DOMAIN-CONTAINING PROTEIN 1C"/>
    <property type="match status" value="1"/>
</dbReference>
<feature type="compositionally biased region" description="Polar residues" evidence="7">
    <location>
        <begin position="871"/>
        <end position="881"/>
    </location>
</feature>
<evidence type="ECO:0000256" key="4">
    <source>
        <dbReference type="ARBA" id="ARBA00022833"/>
    </source>
</evidence>
<organism evidence="9 10">
    <name type="scientific">Drosophila virilis</name>
    <name type="common">Fruit fly</name>
    <dbReference type="NCBI Taxonomy" id="7244"/>
    <lineage>
        <taxon>Eukaryota</taxon>
        <taxon>Metazoa</taxon>
        <taxon>Ecdysozoa</taxon>
        <taxon>Arthropoda</taxon>
        <taxon>Hexapoda</taxon>
        <taxon>Insecta</taxon>
        <taxon>Pterygota</taxon>
        <taxon>Neoptera</taxon>
        <taxon>Endopterygota</taxon>
        <taxon>Diptera</taxon>
        <taxon>Brachycera</taxon>
        <taxon>Muscomorpha</taxon>
        <taxon>Ephydroidea</taxon>
        <taxon>Drosophilidae</taxon>
        <taxon>Drosophila</taxon>
    </lineage>
</organism>
<dbReference type="InterPro" id="IPR026104">
    <property type="entry name" value="ZNF_C2HC_dom_1C"/>
</dbReference>
<feature type="compositionally biased region" description="Polar residues" evidence="7">
    <location>
        <begin position="703"/>
        <end position="714"/>
    </location>
</feature>
<proteinExistence type="inferred from homology"/>
<feature type="region of interest" description="Disordered" evidence="7">
    <location>
        <begin position="776"/>
        <end position="892"/>
    </location>
</feature>
<feature type="region of interest" description="Disordered" evidence="7">
    <location>
        <begin position="429"/>
        <end position="521"/>
    </location>
</feature>
<dbReference type="OrthoDB" id="10066537at2759"/>
<feature type="compositionally biased region" description="Basic and acidic residues" evidence="7">
    <location>
        <begin position="225"/>
        <end position="234"/>
    </location>
</feature>
<dbReference type="GO" id="GO:0008270">
    <property type="term" value="F:zinc ion binding"/>
    <property type="evidence" value="ECO:0007669"/>
    <property type="project" value="UniProtKB-KW"/>
</dbReference>
<reference evidence="9 10" key="1">
    <citation type="journal article" date="2007" name="Nature">
        <title>Evolution of genes and genomes on the Drosophila phylogeny.</title>
        <authorList>
            <consortium name="Drosophila 12 Genomes Consortium"/>
            <person name="Clark A.G."/>
            <person name="Eisen M.B."/>
            <person name="Smith D.R."/>
            <person name="Bergman C.M."/>
            <person name="Oliver B."/>
            <person name="Markow T.A."/>
            <person name="Kaufman T.C."/>
            <person name="Kellis M."/>
            <person name="Gelbart W."/>
            <person name="Iyer V.N."/>
            <person name="Pollard D.A."/>
            <person name="Sackton T.B."/>
            <person name="Larracuente A.M."/>
            <person name="Singh N.D."/>
            <person name="Abad J.P."/>
            <person name="Abt D.N."/>
            <person name="Adryan B."/>
            <person name="Aguade M."/>
            <person name="Akashi H."/>
            <person name="Anderson W.W."/>
            <person name="Aquadro C.F."/>
            <person name="Ardell D.H."/>
            <person name="Arguello R."/>
            <person name="Artieri C.G."/>
            <person name="Barbash D.A."/>
            <person name="Barker D."/>
            <person name="Barsanti P."/>
            <person name="Batterham P."/>
            <person name="Batzoglou S."/>
            <person name="Begun D."/>
            <person name="Bhutkar A."/>
            <person name="Blanco E."/>
            <person name="Bosak S.A."/>
            <person name="Bradley R.K."/>
            <person name="Brand A.D."/>
            <person name="Brent M.R."/>
            <person name="Brooks A.N."/>
            <person name="Brown R.H."/>
            <person name="Butlin R.K."/>
            <person name="Caggese C."/>
            <person name="Calvi B.R."/>
            <person name="Bernardo de Carvalho A."/>
            <person name="Caspi A."/>
            <person name="Castrezana S."/>
            <person name="Celniker S.E."/>
            <person name="Chang J.L."/>
            <person name="Chapple C."/>
            <person name="Chatterji S."/>
            <person name="Chinwalla A."/>
            <person name="Civetta A."/>
            <person name="Clifton S.W."/>
            <person name="Comeron J.M."/>
            <person name="Costello J.C."/>
            <person name="Coyne J.A."/>
            <person name="Daub J."/>
            <person name="David R.G."/>
            <person name="Delcher A.L."/>
            <person name="Delehaunty K."/>
            <person name="Do C.B."/>
            <person name="Ebling H."/>
            <person name="Edwards K."/>
            <person name="Eickbush T."/>
            <person name="Evans J.D."/>
            <person name="Filipski A."/>
            <person name="Findeiss S."/>
            <person name="Freyhult E."/>
            <person name="Fulton L."/>
            <person name="Fulton R."/>
            <person name="Garcia A.C."/>
            <person name="Gardiner A."/>
            <person name="Garfield D.A."/>
            <person name="Garvin B.E."/>
            <person name="Gibson G."/>
            <person name="Gilbert D."/>
            <person name="Gnerre S."/>
            <person name="Godfrey J."/>
            <person name="Good R."/>
            <person name="Gotea V."/>
            <person name="Gravely B."/>
            <person name="Greenberg A.J."/>
            <person name="Griffiths-Jones S."/>
            <person name="Gross S."/>
            <person name="Guigo R."/>
            <person name="Gustafson E.A."/>
            <person name="Haerty W."/>
            <person name="Hahn M.W."/>
            <person name="Halligan D.L."/>
            <person name="Halpern A.L."/>
            <person name="Halter G.M."/>
            <person name="Han M.V."/>
            <person name="Heger A."/>
            <person name="Hillier L."/>
            <person name="Hinrichs A.S."/>
            <person name="Holmes I."/>
            <person name="Hoskins R.A."/>
            <person name="Hubisz M.J."/>
            <person name="Hultmark D."/>
            <person name="Huntley M.A."/>
            <person name="Jaffe D.B."/>
            <person name="Jagadeeshan S."/>
            <person name="Jeck W.R."/>
            <person name="Johnson J."/>
            <person name="Jones C.D."/>
            <person name="Jordan W.C."/>
            <person name="Karpen G.H."/>
            <person name="Kataoka E."/>
            <person name="Keightley P.D."/>
            <person name="Kheradpour P."/>
            <person name="Kirkness E.F."/>
            <person name="Koerich L.B."/>
            <person name="Kristiansen K."/>
            <person name="Kudrna D."/>
            <person name="Kulathinal R.J."/>
            <person name="Kumar S."/>
            <person name="Kwok R."/>
            <person name="Lander E."/>
            <person name="Langley C.H."/>
            <person name="Lapoint R."/>
            <person name="Lazzaro B.P."/>
            <person name="Lee S.J."/>
            <person name="Levesque L."/>
            <person name="Li R."/>
            <person name="Lin C.F."/>
            <person name="Lin M.F."/>
            <person name="Lindblad-Toh K."/>
            <person name="Llopart A."/>
            <person name="Long M."/>
            <person name="Low L."/>
            <person name="Lozovsky E."/>
            <person name="Lu J."/>
            <person name="Luo M."/>
            <person name="Machado C.A."/>
            <person name="Makalowski W."/>
            <person name="Marzo M."/>
            <person name="Matsuda M."/>
            <person name="Matzkin L."/>
            <person name="McAllister B."/>
            <person name="McBride C.S."/>
            <person name="McKernan B."/>
            <person name="McKernan K."/>
            <person name="Mendez-Lago M."/>
            <person name="Minx P."/>
            <person name="Mollenhauer M.U."/>
            <person name="Montooth K."/>
            <person name="Mount S.M."/>
            <person name="Mu X."/>
            <person name="Myers E."/>
            <person name="Negre B."/>
            <person name="Newfeld S."/>
            <person name="Nielsen R."/>
            <person name="Noor M.A."/>
            <person name="O'Grady P."/>
            <person name="Pachter L."/>
            <person name="Papaceit M."/>
            <person name="Parisi M.J."/>
            <person name="Parisi M."/>
            <person name="Parts L."/>
            <person name="Pedersen J.S."/>
            <person name="Pesole G."/>
            <person name="Phillippy A.M."/>
            <person name="Ponting C.P."/>
            <person name="Pop M."/>
            <person name="Porcelli D."/>
            <person name="Powell J.R."/>
            <person name="Prohaska S."/>
            <person name="Pruitt K."/>
            <person name="Puig M."/>
            <person name="Quesneville H."/>
            <person name="Ram K.R."/>
            <person name="Rand D."/>
            <person name="Rasmussen M.D."/>
            <person name="Reed L.K."/>
            <person name="Reenan R."/>
            <person name="Reily A."/>
            <person name="Remington K.A."/>
            <person name="Rieger T.T."/>
            <person name="Ritchie M.G."/>
            <person name="Robin C."/>
            <person name="Rogers Y.H."/>
            <person name="Rohde C."/>
            <person name="Rozas J."/>
            <person name="Rubenfield M.J."/>
            <person name="Ruiz A."/>
            <person name="Russo S."/>
            <person name="Salzberg S.L."/>
            <person name="Sanchez-Gracia A."/>
            <person name="Saranga D.J."/>
            <person name="Sato H."/>
            <person name="Schaeffer S.W."/>
            <person name="Schatz M.C."/>
            <person name="Schlenke T."/>
            <person name="Schwartz R."/>
            <person name="Segarra C."/>
            <person name="Singh R.S."/>
            <person name="Sirot L."/>
            <person name="Sirota M."/>
            <person name="Sisneros N.B."/>
            <person name="Smith C.D."/>
            <person name="Smith T.F."/>
            <person name="Spieth J."/>
            <person name="Stage D.E."/>
            <person name="Stark A."/>
            <person name="Stephan W."/>
            <person name="Strausberg R.L."/>
            <person name="Strempel S."/>
            <person name="Sturgill D."/>
            <person name="Sutton G."/>
            <person name="Sutton G.G."/>
            <person name="Tao W."/>
            <person name="Teichmann S."/>
            <person name="Tobari Y.N."/>
            <person name="Tomimura Y."/>
            <person name="Tsolas J.M."/>
            <person name="Valente V.L."/>
            <person name="Venter E."/>
            <person name="Venter J.C."/>
            <person name="Vicario S."/>
            <person name="Vieira F.G."/>
            <person name="Vilella A.J."/>
            <person name="Villasante A."/>
            <person name="Walenz B."/>
            <person name="Wang J."/>
            <person name="Wasserman M."/>
            <person name="Watts T."/>
            <person name="Wilson D."/>
            <person name="Wilson R.K."/>
            <person name="Wing R.A."/>
            <person name="Wolfner M.F."/>
            <person name="Wong A."/>
            <person name="Wong G.K."/>
            <person name="Wu C.I."/>
            <person name="Wu G."/>
            <person name="Yamamoto D."/>
            <person name="Yang H.P."/>
            <person name="Yang S.P."/>
            <person name="Yorke J.A."/>
            <person name="Yoshida K."/>
            <person name="Zdobnov E."/>
            <person name="Zhang P."/>
            <person name="Zhang Y."/>
            <person name="Zimin A.V."/>
            <person name="Baldwin J."/>
            <person name="Abdouelleil A."/>
            <person name="Abdulkadir J."/>
            <person name="Abebe A."/>
            <person name="Abera B."/>
            <person name="Abreu J."/>
            <person name="Acer S.C."/>
            <person name="Aftuck L."/>
            <person name="Alexander A."/>
            <person name="An P."/>
            <person name="Anderson E."/>
            <person name="Anderson S."/>
            <person name="Arachi H."/>
            <person name="Azer M."/>
            <person name="Bachantsang P."/>
            <person name="Barry A."/>
            <person name="Bayul T."/>
            <person name="Berlin A."/>
            <person name="Bessette D."/>
            <person name="Bloom T."/>
            <person name="Blye J."/>
            <person name="Boguslavskiy L."/>
            <person name="Bonnet C."/>
            <person name="Boukhgalter B."/>
            <person name="Bourzgui I."/>
            <person name="Brown A."/>
            <person name="Cahill P."/>
            <person name="Channer S."/>
            <person name="Cheshatsang Y."/>
            <person name="Chuda L."/>
            <person name="Citroen M."/>
            <person name="Collymore A."/>
            <person name="Cooke P."/>
            <person name="Costello M."/>
            <person name="D'Aco K."/>
            <person name="Daza R."/>
            <person name="De Haan G."/>
            <person name="DeGray S."/>
            <person name="DeMaso C."/>
            <person name="Dhargay N."/>
            <person name="Dooley K."/>
            <person name="Dooley E."/>
            <person name="Doricent M."/>
            <person name="Dorje P."/>
            <person name="Dorjee K."/>
            <person name="Dupes A."/>
            <person name="Elong R."/>
            <person name="Falk J."/>
            <person name="Farina A."/>
            <person name="Faro S."/>
            <person name="Ferguson D."/>
            <person name="Fisher S."/>
            <person name="Foley C.D."/>
            <person name="Franke A."/>
            <person name="Friedrich D."/>
            <person name="Gadbois L."/>
            <person name="Gearin G."/>
            <person name="Gearin C.R."/>
            <person name="Giannoukos G."/>
            <person name="Goode T."/>
            <person name="Graham J."/>
            <person name="Grandbois E."/>
            <person name="Grewal S."/>
            <person name="Gyaltsen K."/>
            <person name="Hafez N."/>
            <person name="Hagos B."/>
            <person name="Hall J."/>
            <person name="Henson C."/>
            <person name="Hollinger A."/>
            <person name="Honan T."/>
            <person name="Huard M.D."/>
            <person name="Hughes L."/>
            <person name="Hurhula B."/>
            <person name="Husby M.E."/>
            <person name="Kamat A."/>
            <person name="Kanga B."/>
            <person name="Kashin S."/>
            <person name="Khazanovich D."/>
            <person name="Kisner P."/>
            <person name="Lance K."/>
            <person name="Lara M."/>
            <person name="Lee W."/>
            <person name="Lennon N."/>
            <person name="Letendre F."/>
            <person name="LeVine R."/>
            <person name="Lipovsky A."/>
            <person name="Liu X."/>
            <person name="Liu J."/>
            <person name="Liu S."/>
            <person name="Lokyitsang T."/>
            <person name="Lokyitsang Y."/>
            <person name="Lubonja R."/>
            <person name="Lui A."/>
            <person name="MacDonald P."/>
            <person name="Magnisalis V."/>
            <person name="Maru K."/>
            <person name="Matthews C."/>
            <person name="McCusker W."/>
            <person name="McDonough S."/>
            <person name="Mehta T."/>
            <person name="Meldrim J."/>
            <person name="Meneus L."/>
            <person name="Mihai O."/>
            <person name="Mihalev A."/>
            <person name="Mihova T."/>
            <person name="Mittelman R."/>
            <person name="Mlenga V."/>
            <person name="Montmayeur A."/>
            <person name="Mulrain L."/>
            <person name="Navidi A."/>
            <person name="Naylor J."/>
            <person name="Negash T."/>
            <person name="Nguyen T."/>
            <person name="Nguyen N."/>
            <person name="Nicol R."/>
            <person name="Norbu C."/>
            <person name="Norbu N."/>
            <person name="Novod N."/>
            <person name="O'Neill B."/>
            <person name="Osman S."/>
            <person name="Markiewicz E."/>
            <person name="Oyono O.L."/>
            <person name="Patti C."/>
            <person name="Phunkhang P."/>
            <person name="Pierre F."/>
            <person name="Priest M."/>
            <person name="Raghuraman S."/>
            <person name="Rege F."/>
            <person name="Reyes R."/>
            <person name="Rise C."/>
            <person name="Rogov P."/>
            <person name="Ross K."/>
            <person name="Ryan E."/>
            <person name="Settipalli S."/>
            <person name="Shea T."/>
            <person name="Sherpa N."/>
            <person name="Shi L."/>
            <person name="Shih D."/>
            <person name="Sparrow T."/>
            <person name="Spaulding J."/>
            <person name="Stalker J."/>
            <person name="Stange-Thomann N."/>
            <person name="Stavropoulos S."/>
            <person name="Stone C."/>
            <person name="Strader C."/>
            <person name="Tesfaye S."/>
            <person name="Thomson T."/>
            <person name="Thoulutsang Y."/>
            <person name="Thoulutsang D."/>
            <person name="Topham K."/>
            <person name="Topping I."/>
            <person name="Tsamla T."/>
            <person name="Vassiliev H."/>
            <person name="Vo A."/>
            <person name="Wangchuk T."/>
            <person name="Wangdi T."/>
            <person name="Weiand M."/>
            <person name="Wilkinson J."/>
            <person name="Wilson A."/>
            <person name="Yadav S."/>
            <person name="Young G."/>
            <person name="Yu Q."/>
            <person name="Zembek L."/>
            <person name="Zhong D."/>
            <person name="Zimmer A."/>
            <person name="Zwirko Z."/>
            <person name="Jaffe D.B."/>
            <person name="Alvarez P."/>
            <person name="Brockman W."/>
            <person name="Butler J."/>
            <person name="Chin C."/>
            <person name="Gnerre S."/>
            <person name="Grabherr M."/>
            <person name="Kleber M."/>
            <person name="Mauceli E."/>
            <person name="MacCallum I."/>
        </authorList>
    </citation>
    <scope>NUCLEOTIDE SEQUENCE [LARGE SCALE GENOMIC DNA]</scope>
    <source>
        <strain evidence="10">Tucson 15010-1051.87</strain>
    </source>
</reference>
<keyword evidence="4" id="KW-0862">Zinc</keyword>
<feature type="compositionally biased region" description="Low complexity" evidence="7">
    <location>
        <begin position="882"/>
        <end position="892"/>
    </location>
</feature>